<dbReference type="Proteomes" id="UP001211907">
    <property type="component" value="Unassembled WGS sequence"/>
</dbReference>
<evidence type="ECO:0000256" key="1">
    <source>
        <dbReference type="SAM" id="MobiDB-lite"/>
    </source>
</evidence>
<dbReference type="SUPFAM" id="SSF143034">
    <property type="entry name" value="L35p-like"/>
    <property type="match status" value="1"/>
</dbReference>
<name>A0AAD5XEN9_9FUNG</name>
<feature type="region of interest" description="Disordered" evidence="1">
    <location>
        <begin position="590"/>
        <end position="612"/>
    </location>
</feature>
<gene>
    <name evidence="2" type="ORF">HK100_008231</name>
</gene>
<dbReference type="PANTHER" id="PTHR21477">
    <property type="entry name" value="ZGC:172139"/>
    <property type="match status" value="1"/>
</dbReference>
<dbReference type="Pfam" id="PF09741">
    <property type="entry name" value="DUF2045"/>
    <property type="match status" value="1"/>
</dbReference>
<reference evidence="2" key="1">
    <citation type="submission" date="2020-05" db="EMBL/GenBank/DDBJ databases">
        <title>Phylogenomic resolution of chytrid fungi.</title>
        <authorList>
            <person name="Stajich J.E."/>
            <person name="Amses K."/>
            <person name="Simmons R."/>
            <person name="Seto K."/>
            <person name="Myers J."/>
            <person name="Bonds A."/>
            <person name="Quandt C.A."/>
            <person name="Barry K."/>
            <person name="Liu P."/>
            <person name="Grigoriev I."/>
            <person name="Longcore J.E."/>
            <person name="James T.Y."/>
        </authorList>
    </citation>
    <scope>NUCLEOTIDE SEQUENCE</scope>
    <source>
        <strain evidence="2">JEL0513</strain>
    </source>
</reference>
<comment type="caution">
    <text evidence="2">The sequence shown here is derived from an EMBL/GenBank/DDBJ whole genome shotgun (WGS) entry which is preliminary data.</text>
</comment>
<protein>
    <recommendedName>
        <fullName evidence="4">Ribosomal protein L35</fullName>
    </recommendedName>
</protein>
<dbReference type="InterPro" id="IPR019141">
    <property type="entry name" value="DUF2045"/>
</dbReference>
<dbReference type="PANTHER" id="PTHR21477:SF13">
    <property type="entry name" value="KIAA0930"/>
    <property type="match status" value="1"/>
</dbReference>
<feature type="non-terminal residue" evidence="2">
    <location>
        <position position="624"/>
    </location>
</feature>
<evidence type="ECO:0008006" key="4">
    <source>
        <dbReference type="Google" id="ProtNLM"/>
    </source>
</evidence>
<feature type="compositionally biased region" description="Basic residues" evidence="1">
    <location>
        <begin position="591"/>
        <end position="606"/>
    </location>
</feature>
<evidence type="ECO:0000313" key="2">
    <source>
        <dbReference type="EMBL" id="KAJ3130091.1"/>
    </source>
</evidence>
<dbReference type="EMBL" id="JADGJH010000398">
    <property type="protein sequence ID" value="KAJ3130091.1"/>
    <property type="molecule type" value="Genomic_DNA"/>
</dbReference>
<dbReference type="AlphaFoldDB" id="A0AAD5XEN9"/>
<keyword evidence="3" id="KW-1185">Reference proteome</keyword>
<evidence type="ECO:0000313" key="3">
    <source>
        <dbReference type="Proteomes" id="UP001211907"/>
    </source>
</evidence>
<sequence length="624" mass="68875">MAHNSIPSILTRLFELNLQHAHDHIGRTDDDDDLSAEYVIPENPNTNTNTKRTSRMVKDEEAKWMLLFVEFFLPESTLYDDLLFFVSDENDVLVKRKVSGGKMPSLDEKINWMETFFLNLIVQMHCSLTVSVCKRDSSLSKRKFSTSERVLGGASNTSSPIPTSTQNTQNAKTKMIALRRVTKKVYAAPYKSRMDVKDAFMNECAYPLVYYTVNDYESTDLQLHIQEREYLCVELSVLVPAPLGDVLENELDYSSSVPISPPVSVDSAPFPIPDGFKKVVLFQGAVPYTALLDIFLQKGSTSSASNVAASRRTSKDWGNLANNKGREKTERTEYIMMRGPRGKGVCQVAICENILSGPDDLDTTPSNSWTNSYTVGTSASSPAPSSLLNILGGTVRTGISILRNGISATLGDGESGSPSNSNGSLSNSPFADFRKPEALKCSMTYVNVPWHSIISRKVMQTATLKVGTTATSTVSMTTITRGFAGLSLGRVSGLGSGLSMMLTKTGWPASQFGVVLVSVRRGNAGTKKKKLRPVQLRNAAKLAVVKVASKRKGKHYKLKNHRGAVSRWLIKSPKYARGVLFKRAQAGNSHLNRKNRAWKSRSKRQRVTANSQQNKLLKKLIPYY</sequence>
<accession>A0AAD5XEN9</accession>
<proteinExistence type="predicted"/>
<dbReference type="Gene3D" id="4.10.410.60">
    <property type="match status" value="1"/>
</dbReference>
<dbReference type="InterPro" id="IPR037229">
    <property type="entry name" value="Ribosomal_bL35_sf"/>
</dbReference>
<organism evidence="2 3">
    <name type="scientific">Physocladia obscura</name>
    <dbReference type="NCBI Taxonomy" id="109957"/>
    <lineage>
        <taxon>Eukaryota</taxon>
        <taxon>Fungi</taxon>
        <taxon>Fungi incertae sedis</taxon>
        <taxon>Chytridiomycota</taxon>
        <taxon>Chytridiomycota incertae sedis</taxon>
        <taxon>Chytridiomycetes</taxon>
        <taxon>Chytridiales</taxon>
        <taxon>Chytriomycetaceae</taxon>
        <taxon>Physocladia</taxon>
    </lineage>
</organism>